<accession>A0ABP0USJ1</accession>
<evidence type="ECO:0000313" key="2">
    <source>
        <dbReference type="Proteomes" id="UP001497512"/>
    </source>
</evidence>
<dbReference type="Proteomes" id="UP001497512">
    <property type="component" value="Chromosome 6"/>
</dbReference>
<organism evidence="1 2">
    <name type="scientific">Sphagnum troendelagicum</name>
    <dbReference type="NCBI Taxonomy" id="128251"/>
    <lineage>
        <taxon>Eukaryota</taxon>
        <taxon>Viridiplantae</taxon>
        <taxon>Streptophyta</taxon>
        <taxon>Embryophyta</taxon>
        <taxon>Bryophyta</taxon>
        <taxon>Sphagnophytina</taxon>
        <taxon>Sphagnopsida</taxon>
        <taxon>Sphagnales</taxon>
        <taxon>Sphagnaceae</taxon>
        <taxon>Sphagnum</taxon>
    </lineage>
</organism>
<sequence length="133" mass="14218">MFSCKPLSNSGSSSSYLLQQTVVLLLHSIRDDDISIISSKPIVDHQSSSSSSSSCNHTTTPADLRLPWSTSTQVVLTGLMIPITQELCSHSSSCCCCTWMIRARSFGLQSDAVQLPHDAAAGLPLKFTAQATS</sequence>
<protein>
    <submittedName>
        <fullName evidence="1">Uncharacterized protein</fullName>
    </submittedName>
</protein>
<proteinExistence type="predicted"/>
<gene>
    <name evidence="1" type="ORF">CSSPTR1EN2_LOCUS18884</name>
</gene>
<dbReference type="EMBL" id="OZ019898">
    <property type="protein sequence ID" value="CAK9228244.1"/>
    <property type="molecule type" value="Genomic_DNA"/>
</dbReference>
<evidence type="ECO:0000313" key="1">
    <source>
        <dbReference type="EMBL" id="CAK9228244.1"/>
    </source>
</evidence>
<keyword evidence="2" id="KW-1185">Reference proteome</keyword>
<name>A0ABP0USJ1_9BRYO</name>
<reference evidence="1" key="1">
    <citation type="submission" date="2024-02" db="EMBL/GenBank/DDBJ databases">
        <authorList>
            <consortium name="ELIXIR-Norway"/>
            <consortium name="Elixir Norway"/>
        </authorList>
    </citation>
    <scope>NUCLEOTIDE SEQUENCE</scope>
</reference>